<dbReference type="AlphaFoldDB" id="A0ABD5ZB58"/>
<evidence type="ECO:0000313" key="3">
    <source>
        <dbReference type="Proteomes" id="UP001596481"/>
    </source>
</evidence>
<dbReference type="Proteomes" id="UP001596481">
    <property type="component" value="Unassembled WGS sequence"/>
</dbReference>
<evidence type="ECO:0000256" key="1">
    <source>
        <dbReference type="SAM" id="Phobius"/>
    </source>
</evidence>
<keyword evidence="1" id="KW-0472">Membrane</keyword>
<feature type="transmembrane region" description="Helical" evidence="1">
    <location>
        <begin position="70"/>
        <end position="91"/>
    </location>
</feature>
<keyword evidence="1" id="KW-1133">Transmembrane helix</keyword>
<comment type="caution">
    <text evidence="2">The sequence shown here is derived from an EMBL/GenBank/DDBJ whole genome shotgun (WGS) entry which is preliminary data.</text>
</comment>
<feature type="transmembrane region" description="Helical" evidence="1">
    <location>
        <begin position="43"/>
        <end position="64"/>
    </location>
</feature>
<organism evidence="2 3">
    <name type="scientific">Haloferax namakaokahaiae</name>
    <dbReference type="NCBI Taxonomy" id="1748331"/>
    <lineage>
        <taxon>Archaea</taxon>
        <taxon>Methanobacteriati</taxon>
        <taxon>Methanobacteriota</taxon>
        <taxon>Stenosarchaea group</taxon>
        <taxon>Halobacteria</taxon>
        <taxon>Halobacteriales</taxon>
        <taxon>Haloferacaceae</taxon>
        <taxon>Haloferax</taxon>
    </lineage>
</organism>
<name>A0ABD5ZB58_9EURY</name>
<keyword evidence="3" id="KW-1185">Reference proteome</keyword>
<proteinExistence type="predicted"/>
<sequence length="102" mass="10410">MGTGGGIWLRVIQSYCVLAAGAGGVFVYGSLLEPNALHPILVFTFRVGAVVVLFPSILALWGGLTGGGELAPLFLTLGGIGVGVALVLAGFSTRLDTDKSYD</sequence>
<dbReference type="EMBL" id="JBHTAA010000001">
    <property type="protein sequence ID" value="MFC7202443.1"/>
    <property type="molecule type" value="Genomic_DNA"/>
</dbReference>
<evidence type="ECO:0000313" key="2">
    <source>
        <dbReference type="EMBL" id="MFC7202443.1"/>
    </source>
</evidence>
<feature type="transmembrane region" description="Helical" evidence="1">
    <location>
        <begin position="12"/>
        <end position="31"/>
    </location>
</feature>
<reference evidence="2 3" key="1">
    <citation type="journal article" date="2019" name="Int. J. Syst. Evol. Microbiol.">
        <title>The Global Catalogue of Microorganisms (GCM) 10K type strain sequencing project: providing services to taxonomists for standard genome sequencing and annotation.</title>
        <authorList>
            <consortium name="The Broad Institute Genomics Platform"/>
            <consortium name="The Broad Institute Genome Sequencing Center for Infectious Disease"/>
            <person name="Wu L."/>
            <person name="Ma J."/>
        </authorList>
    </citation>
    <scope>NUCLEOTIDE SEQUENCE [LARGE SCALE GENOMIC DNA]</scope>
    <source>
        <strain evidence="2 3">DSM 29988</strain>
    </source>
</reference>
<keyword evidence="1" id="KW-0812">Transmembrane</keyword>
<accession>A0ABD5ZB58</accession>
<gene>
    <name evidence="2" type="ORF">ACFQJC_02880</name>
</gene>
<evidence type="ECO:0008006" key="4">
    <source>
        <dbReference type="Google" id="ProtNLM"/>
    </source>
</evidence>
<protein>
    <recommendedName>
        <fullName evidence="4">EamA domain-containing protein</fullName>
    </recommendedName>
</protein>